<dbReference type="PANTHER" id="PTHR31935:SF1">
    <property type="entry name" value="COILED-COIL DOMAIN-CONTAINING PROTEIN 13"/>
    <property type="match status" value="1"/>
</dbReference>
<feature type="coiled-coil region" evidence="1">
    <location>
        <begin position="592"/>
        <end position="619"/>
    </location>
</feature>
<name>A0A9P9YRI6_9MUSC</name>
<keyword evidence="1" id="KW-0175">Coiled coil</keyword>
<dbReference type="EMBL" id="JAMKOV010000003">
    <property type="protein sequence ID" value="KAI8041746.1"/>
    <property type="molecule type" value="Genomic_DNA"/>
</dbReference>
<reference evidence="2" key="1">
    <citation type="journal article" date="2023" name="Genome Biol. Evol.">
        <title>Long-read-based Genome Assembly of Drosophila gunungcola Reveals Fewer Chemosensory Genes in Flower-breeding Species.</title>
        <authorList>
            <person name="Negi A."/>
            <person name="Liao B.Y."/>
            <person name="Yeh S.D."/>
        </authorList>
    </citation>
    <scope>NUCLEOTIDE SEQUENCE</scope>
    <source>
        <strain evidence="2">Sukarami</strain>
    </source>
</reference>
<evidence type="ECO:0008006" key="4">
    <source>
        <dbReference type="Google" id="ProtNLM"/>
    </source>
</evidence>
<dbReference type="Proteomes" id="UP001059596">
    <property type="component" value="Unassembled WGS sequence"/>
</dbReference>
<dbReference type="GO" id="GO:0034451">
    <property type="term" value="C:centriolar satellite"/>
    <property type="evidence" value="ECO:0007669"/>
    <property type="project" value="TreeGrafter"/>
</dbReference>
<sequence length="666" mass="76024">MDTLPDEYVAKLDQCQDQECLVVGKMDRSSRRRHDHEAMSMAAAHVVVATTAGKPKPPKPPKPEGKKLRKKLTECEQENQSMAQAIQDKNQEIFALKKSVDSLNEVLNSVPIDELRCNSSIASTKILELSKKNRQMRAELEQLKNRLAKKDGQIEKMEKELRQHDEKLQQNQDLLKKGCSPEELQAKINSMQQKLFETRNKNTELQTQLKLAQKCLQHEMGESCNINILANNLNQANWRGRAQQIITLTQKVQELKARLESYEDRAADRAEYAPVPLGCDLDLVSGNRSHYASSERLGGGDGGTTTASFDRFTPGVRKSEILHRAKVESLEKEILSLQAQLEEQRGKTLALKVRNKTLNEDMNKYKMRFNELEEQTDFNGVNINTMNDKLNRQRIQFEGRLDDMRSEMIRVTEERDLSRRQMEELSGMHLELQTVVKQKDVAMASLQEKIKKLEMDLRALSGGFLFSCREFRKEEFVGILDALEVEKNQLMLLTKTLGERLETERTKNDAAQEQIGKLKSRISRLEVKIRDLEKELDVQSDKKKRTQRMADYASSLSRTSLNGSIGSFSFENQSQYQSINTLSSSGQSEPRIEDLKNHLELANEKITMLTEKLDYVTEEKRADAKLFEETMNNSKTIILDTIKAAREGGIPSSINSEQTASESSIH</sequence>
<evidence type="ECO:0000313" key="3">
    <source>
        <dbReference type="Proteomes" id="UP001059596"/>
    </source>
</evidence>
<evidence type="ECO:0000313" key="2">
    <source>
        <dbReference type="EMBL" id="KAI8041746.1"/>
    </source>
</evidence>
<feature type="coiled-coil region" evidence="1">
    <location>
        <begin position="436"/>
        <end position="463"/>
    </location>
</feature>
<feature type="coiled-coil region" evidence="1">
    <location>
        <begin position="327"/>
        <end position="407"/>
    </location>
</feature>
<accession>A0A9P9YRI6</accession>
<proteinExistence type="predicted"/>
<organism evidence="2 3">
    <name type="scientific">Drosophila gunungcola</name>
    <name type="common">fruit fly</name>
    <dbReference type="NCBI Taxonomy" id="103775"/>
    <lineage>
        <taxon>Eukaryota</taxon>
        <taxon>Metazoa</taxon>
        <taxon>Ecdysozoa</taxon>
        <taxon>Arthropoda</taxon>
        <taxon>Hexapoda</taxon>
        <taxon>Insecta</taxon>
        <taxon>Pterygota</taxon>
        <taxon>Neoptera</taxon>
        <taxon>Endopterygota</taxon>
        <taxon>Diptera</taxon>
        <taxon>Brachycera</taxon>
        <taxon>Muscomorpha</taxon>
        <taxon>Ephydroidea</taxon>
        <taxon>Drosophilidae</taxon>
        <taxon>Drosophila</taxon>
        <taxon>Sophophora</taxon>
    </lineage>
</organism>
<gene>
    <name evidence="2" type="ORF">M5D96_006015</name>
</gene>
<dbReference type="GO" id="GO:1905515">
    <property type="term" value="P:non-motile cilium assembly"/>
    <property type="evidence" value="ECO:0007669"/>
    <property type="project" value="TreeGrafter"/>
</dbReference>
<evidence type="ECO:0000256" key="1">
    <source>
        <dbReference type="SAM" id="Coils"/>
    </source>
</evidence>
<dbReference type="AlphaFoldDB" id="A0A9P9YRI6"/>
<keyword evidence="3" id="KW-1185">Reference proteome</keyword>
<dbReference type="GO" id="GO:0031122">
    <property type="term" value="P:cytoplasmic microtubule organization"/>
    <property type="evidence" value="ECO:0007669"/>
    <property type="project" value="TreeGrafter"/>
</dbReference>
<comment type="caution">
    <text evidence="2">The sequence shown here is derived from an EMBL/GenBank/DDBJ whole genome shotgun (WGS) entry which is preliminary data.</text>
</comment>
<feature type="coiled-coil region" evidence="1">
    <location>
        <begin position="501"/>
        <end position="549"/>
    </location>
</feature>
<feature type="coiled-coil region" evidence="1">
    <location>
        <begin position="126"/>
        <end position="208"/>
    </location>
</feature>
<dbReference type="InterPro" id="IPR038929">
    <property type="entry name" value="CCDC13"/>
</dbReference>
<dbReference type="PANTHER" id="PTHR31935">
    <property type="entry name" value="COILED-COIL DOMAIN-CONTAINING PROTEIN 13"/>
    <property type="match status" value="1"/>
</dbReference>
<protein>
    <recommendedName>
        <fullName evidence="4">Coiled-coil domain-containing protein 13</fullName>
    </recommendedName>
</protein>
<dbReference type="OrthoDB" id="10070368at2759"/>